<keyword evidence="3" id="KW-0488">Methylation</keyword>
<dbReference type="InterPro" id="IPR009057">
    <property type="entry name" value="Homeodomain-like_sf"/>
</dbReference>
<organism evidence="22 23">
    <name type="scientific">Gadus morhua</name>
    <name type="common">Atlantic cod</name>
    <dbReference type="NCBI Taxonomy" id="8049"/>
    <lineage>
        <taxon>Eukaryota</taxon>
        <taxon>Metazoa</taxon>
        <taxon>Chordata</taxon>
        <taxon>Craniata</taxon>
        <taxon>Vertebrata</taxon>
        <taxon>Euteleostomi</taxon>
        <taxon>Actinopterygii</taxon>
        <taxon>Neopterygii</taxon>
        <taxon>Teleostei</taxon>
        <taxon>Neoteleostei</taxon>
        <taxon>Acanthomorphata</taxon>
        <taxon>Zeiogadaria</taxon>
        <taxon>Gadariae</taxon>
        <taxon>Gadiformes</taxon>
        <taxon>Gadoidei</taxon>
        <taxon>Gadidae</taxon>
        <taxon>Gadus</taxon>
    </lineage>
</organism>
<feature type="compositionally biased region" description="Basic and acidic residues" evidence="18">
    <location>
        <begin position="771"/>
        <end position="803"/>
    </location>
</feature>
<dbReference type="InterPro" id="IPR017930">
    <property type="entry name" value="Myb_dom"/>
</dbReference>
<keyword evidence="7" id="KW-0007">Acetylation</keyword>
<keyword evidence="23" id="KW-1185">Reference proteome</keyword>
<dbReference type="Pfam" id="PF15784">
    <property type="entry name" value="GPS2_interact"/>
    <property type="match status" value="1"/>
</dbReference>
<feature type="compositionally biased region" description="Basic and acidic residues" evidence="18">
    <location>
        <begin position="475"/>
        <end position="492"/>
    </location>
</feature>
<feature type="domain" description="SANT" evidence="20">
    <location>
        <begin position="403"/>
        <end position="454"/>
    </location>
</feature>
<feature type="domain" description="Myb-like" evidence="19">
    <location>
        <begin position="560"/>
        <end position="610"/>
    </location>
</feature>
<evidence type="ECO:0000256" key="14">
    <source>
        <dbReference type="ARBA" id="ARBA00070044"/>
    </source>
</evidence>
<evidence type="ECO:0000256" key="4">
    <source>
        <dbReference type="ARBA" id="ARBA00022491"/>
    </source>
</evidence>
<feature type="region of interest" description="Disordered" evidence="18">
    <location>
        <begin position="1937"/>
        <end position="2047"/>
    </location>
</feature>
<evidence type="ECO:0000256" key="11">
    <source>
        <dbReference type="ARBA" id="ARBA00023163"/>
    </source>
</evidence>
<dbReference type="GO" id="GO:0000785">
    <property type="term" value="C:chromatin"/>
    <property type="evidence" value="ECO:0007669"/>
    <property type="project" value="TreeGrafter"/>
</dbReference>
<comment type="function">
    <text evidence="13">Transcriptional corepressor that mediates the transcriptional repression activity of some nuclear receptors by promoting chromatin condensation, thus preventing access of the basal transcription. Acts by recruiting chromatin modifiers, such as histone deacetylases HDAC1, HDAC2 and HDAC3. Required to activate the histone deacetylase activity of HDAC3. Involved in the regulation BCL6-dependent of the germinal center (GC) reactions, mainly through the control of the GC B-cells proliferation and survival. Recruited by ZBTB7A to the androgen response elements/ARE on target genes, negatively regulates androgen receptor signaling and androgen-induced cell proliferation.</text>
</comment>
<dbReference type="GO" id="GO:0032991">
    <property type="term" value="C:protein-containing complex"/>
    <property type="evidence" value="ECO:0007669"/>
    <property type="project" value="UniProtKB-ARBA"/>
</dbReference>
<accession>A0A8C5B6B3</accession>
<feature type="compositionally biased region" description="Low complexity" evidence="18">
    <location>
        <begin position="2009"/>
        <end position="2018"/>
    </location>
</feature>
<dbReference type="InterPro" id="IPR031557">
    <property type="entry name" value="N-CoR_GPS2_interact"/>
</dbReference>
<dbReference type="Gene3D" id="1.20.58.1880">
    <property type="match status" value="1"/>
</dbReference>
<evidence type="ECO:0000256" key="10">
    <source>
        <dbReference type="ARBA" id="ARBA00023125"/>
    </source>
</evidence>
<evidence type="ECO:0000256" key="1">
    <source>
        <dbReference type="ARBA" id="ARBA00004123"/>
    </source>
</evidence>
<feature type="compositionally biased region" description="Basic and acidic residues" evidence="18">
    <location>
        <begin position="691"/>
        <end position="702"/>
    </location>
</feature>
<reference evidence="22" key="2">
    <citation type="submission" date="2025-09" db="UniProtKB">
        <authorList>
            <consortium name="Ensembl"/>
        </authorList>
    </citation>
    <scope>IDENTIFICATION</scope>
</reference>
<dbReference type="PANTHER" id="PTHR13992">
    <property type="entry name" value="NUCLEAR RECEPTOR CO-REPRESSOR RELATED NCOR"/>
    <property type="match status" value="1"/>
</dbReference>
<evidence type="ECO:0000256" key="2">
    <source>
        <dbReference type="ARBA" id="ARBA00010097"/>
    </source>
</evidence>
<protein>
    <recommendedName>
        <fullName evidence="14">Nuclear receptor corepressor 2</fullName>
    </recommendedName>
    <alternativeName>
        <fullName evidence="16">Silencing mediator of retinoic acid and thyroid hormone receptor</fullName>
    </alternativeName>
    <alternativeName>
        <fullName evidence="17">T3 receptor-associating factor</fullName>
    </alternativeName>
    <alternativeName>
        <fullName evidence="15">Thyroid-, retinoic-acid-receptor-associated corepressor</fullName>
    </alternativeName>
</protein>
<evidence type="ECO:0000256" key="8">
    <source>
        <dbReference type="ARBA" id="ARBA00023015"/>
    </source>
</evidence>
<reference evidence="22" key="1">
    <citation type="submission" date="2025-08" db="UniProtKB">
        <authorList>
            <consortium name="Ensembl"/>
        </authorList>
    </citation>
    <scope>IDENTIFICATION</scope>
</reference>
<dbReference type="SUPFAM" id="SSF46689">
    <property type="entry name" value="Homeodomain-like"/>
    <property type="match status" value="2"/>
</dbReference>
<feature type="compositionally biased region" description="Basic and acidic residues" evidence="18">
    <location>
        <begin position="187"/>
        <end position="198"/>
    </location>
</feature>
<dbReference type="InterPro" id="IPR017884">
    <property type="entry name" value="SANT_dom"/>
</dbReference>
<comment type="subcellular location">
    <subcellularLocation>
        <location evidence="1">Nucleus</location>
    </subcellularLocation>
</comment>
<dbReference type="Pfam" id="PF00249">
    <property type="entry name" value="Myb_DNA-binding"/>
    <property type="match status" value="2"/>
</dbReference>
<keyword evidence="5" id="KW-0597">Phosphoprotein</keyword>
<evidence type="ECO:0000256" key="17">
    <source>
        <dbReference type="ARBA" id="ARBA00079100"/>
    </source>
</evidence>
<feature type="compositionally biased region" description="Polar residues" evidence="18">
    <location>
        <begin position="1186"/>
        <end position="1199"/>
    </location>
</feature>
<evidence type="ECO:0000256" key="15">
    <source>
        <dbReference type="ARBA" id="ARBA00075960"/>
    </source>
</evidence>
<keyword evidence="11" id="KW-0804">Transcription</keyword>
<dbReference type="Ensembl" id="ENSGMOT00000027541.1">
    <property type="protein sequence ID" value="ENSGMOP00000040827.1"/>
    <property type="gene ID" value="ENSGMOG00000006952.2"/>
</dbReference>
<feature type="region of interest" description="Disordered" evidence="18">
    <location>
        <begin position="187"/>
        <end position="208"/>
    </location>
</feature>
<feature type="domain" description="HTH myb-type" evidence="21">
    <location>
        <begin position="567"/>
        <end position="614"/>
    </location>
</feature>
<evidence type="ECO:0000313" key="22">
    <source>
        <dbReference type="Ensembl" id="ENSGMOP00000040827.1"/>
    </source>
</evidence>
<evidence type="ECO:0000256" key="13">
    <source>
        <dbReference type="ARBA" id="ARBA00059816"/>
    </source>
</evidence>
<evidence type="ECO:0000259" key="20">
    <source>
        <dbReference type="PROSITE" id="PS51293"/>
    </source>
</evidence>
<sequence>HMPYITTNININKQTNFEYDFWAKVKALTLVACWDFVLQEVGLVDYHSHARDYSSHLAQPHRRRPSLLPEFQPGNERGQEQHIRYEHIYLTEPNSQSEVEYAEIKRPRLEMGQESLMRHSTHRPPLSMGKLEPISPVSPAQMDPDLDLVSARFSKEELIQNMDRVDREITMVEQQICKLRKKQHQLEEEAAKPLEPERPISPPPSEAKHRSLVQIIYDENRVGQHTHYPVSPLYNQPSDTKQYHENIKINQAMRKKLILYFKRRNHARKQWEQKFCQRYDHLMEAWEKKVDRIENNPRRRAKEMKVREYYEKQFPEIRKQRELQERMQSRVGQRGSLASSAARSEHEVSEIIDGISEQENTEKQMRQLAVIPPMLFDAEQQRIKFINMNGLMGDPMKVYKDRQVMNMWSEQEKDTFREKFIQHPKNFSLIASFLERKTVAECVLFYYLTKKNENYKNIVRRNYRRRGRSQVRSRLPAEIKKEKEKEGEKDEEKAEADDKEDGMKDDTSGEDGEDKEPAVTVKGRRTANSQGRRKGRITRSMTSEVEESTAPPLSSELGNQEMNESSRWTEEEMETAKKGLLQYGRNWSAIAKMVGSKTVSQCKNFYFNYKKRQKLDEILQQHKMKSEKERKARRKGKATQSEEASAPSTAEEEEMEVSGASGNEEEAAEDGEGRRGANNSSDTESLPSPRSSEDSKPKDGEGGAKGSAGSNGEKDAASGSDQGSVEEKPPAPGDPDKATIKQEVKTEAGEPGKEQQMQPMQAPVAAASDSTDTKRALVGEETKSSAKTSKREHGVKQGSHGDSDSSATCSADEVEESDNGEKNRITSPRPSLLNYSHDGVTSSPLQKPMDLKQLKQRAAAIPTIVSLSYEDCVGFARCILDLTPALLLAEAGSMQAVQGGSITKGIPGTRVYQDSPISYRGGSITQGTPADVLYKGTITRLITEEGPVRGERGEGLSKGHVVYEGVSGHILTYDRSQNPKEDGRGPGQAGDLLAMKRSYDVMEGGISRGLPMRDTLSAANCEGLISRAMPHERDSPHHASFKDAHHIRGSISQGIPRHLESQDPYMRREAKHVKREPSPPRGPPSMADHLKGRDPMVPTVKEGGRSIHLIPREEMRHPPKEGIITQGTPMKQEPSSQGKRHDVRSIIASSPRSYHSVPPHGVPAHMDMRAERPRYEEGPKGRPSAVVSTASSMARSSPLTLGPEQGGKSHHSPGGYDDKGSLRAPYPGPSHRGSPLSREASQRQHEGSSKNPPQERKATPTPREMNATKSPLPSMVSLANYERLLQGLGAADMYRGQIPLAFDTATLPRGIPIDPAAYYLPRHLAPNPAYPHSHSYPYLIRSYPDTTALENRQTLLNDYITSQQMHQWPAAAAMAAQRTDLLRGLSPRDQALPLQYSTAPRGIIDLSQVPHLPVLVPPSAGAPPGSTMDRISYIPGGAAGFPGRQYTTSPGTPCTPAHSPAPHRDRDREKGGSHGNVEHAPIWRPGASSGSVRAAPHPYGHQHSPVSPRTQDSVQQRPSVLHNTGGKAMALSDHGGSSVLRSMPSGSSRYPGYPSHLQRTGQPPEAYPSGGDPTKDLGRDGCKSRGGLPKHMQEQMGPSGKADPKLSGSSPGVVYPGSYPPGSGRPPQHLIPPQSDPPGARGESGTSSREKTQNKAVSIQEQELRALGKTTMTAANFINAIIMRQISCETGMPGTSSASEGKTLWIPGSAHLPDPPPRPSVASCTLWWLAIERAKEKVPLLHPISVCVCVPRSPPQPKTSPVSMSNIGIEPVSPAGASSDPETLGGASYPSDQGEPGMVSRSPPNPTQHPAFFSKLTESTSAIVKSKKQEMIKKMTVVGNCACPLSDAGQPGTEIFNMPASTTAGPVSVRSHAPQETSGNSIGLEAIIRKALMGNYDDQCRTLALDLNFCCPRVRYSPSACPFPSYFFFNSGVKPSKSSGRSNGRKAKSPGPGQQPPPTERPSSVSSVHSEGDCSRLTTRVWDDRPSSTGPTPFPCNPLTMRFPSGIVSAASPSPGQQGAPGGQGRPWEEEAKPLLCSQYETLSDSE</sequence>
<dbReference type="PANTHER" id="PTHR13992:SF21">
    <property type="entry name" value="NUCLEAR RECEPTOR COREPRESSOR 2"/>
    <property type="match status" value="1"/>
</dbReference>
<dbReference type="FunFam" id="1.20.5.430:FF:000001">
    <property type="entry name" value="Nuclear receptor corepressor 2 isoform 1"/>
    <property type="match status" value="1"/>
</dbReference>
<evidence type="ECO:0000256" key="9">
    <source>
        <dbReference type="ARBA" id="ARBA00023054"/>
    </source>
</evidence>
<feature type="compositionally biased region" description="Low complexity" evidence="18">
    <location>
        <begin position="638"/>
        <end position="649"/>
    </location>
</feature>
<keyword evidence="9" id="KW-0175">Coiled coil</keyword>
<dbReference type="PROSITE" id="PS50090">
    <property type="entry name" value="MYB_LIKE"/>
    <property type="match status" value="1"/>
</dbReference>
<evidence type="ECO:0000256" key="7">
    <source>
        <dbReference type="ARBA" id="ARBA00022990"/>
    </source>
</evidence>
<dbReference type="InterPro" id="IPR001005">
    <property type="entry name" value="SANT/Myb"/>
</dbReference>
<keyword evidence="6" id="KW-0677">Repeat</keyword>
<dbReference type="Proteomes" id="UP000694546">
    <property type="component" value="Chromosome 6"/>
</dbReference>
<dbReference type="SMART" id="SM00717">
    <property type="entry name" value="SANT"/>
    <property type="match status" value="2"/>
</dbReference>
<evidence type="ECO:0000259" key="19">
    <source>
        <dbReference type="PROSITE" id="PS50090"/>
    </source>
</evidence>
<keyword evidence="12" id="KW-0539">Nucleus</keyword>
<feature type="region of interest" description="Disordered" evidence="18">
    <location>
        <begin position="56"/>
        <end position="75"/>
    </location>
</feature>
<feature type="compositionally biased region" description="Polar residues" evidence="18">
    <location>
        <begin position="1125"/>
        <end position="1137"/>
    </location>
</feature>
<dbReference type="GeneTree" id="ENSGT00940000159022"/>
<keyword evidence="10" id="KW-0238">DNA-binding</keyword>
<comment type="similarity">
    <text evidence="2">Belongs to the N-CoR nuclear receptor corepressors family.</text>
</comment>
<dbReference type="FunFam" id="1.10.10.60:FF:000026">
    <property type="entry name" value="Nuclear receptor corepressor 2 isoform 1"/>
    <property type="match status" value="1"/>
</dbReference>
<feature type="compositionally biased region" description="Basic and acidic residues" evidence="18">
    <location>
        <begin position="1573"/>
        <end position="1583"/>
    </location>
</feature>
<dbReference type="Gene3D" id="1.10.10.60">
    <property type="entry name" value="Homeodomain-like"/>
    <property type="match status" value="1"/>
</dbReference>
<feature type="domain" description="SANT" evidence="20">
    <location>
        <begin position="563"/>
        <end position="614"/>
    </location>
</feature>
<dbReference type="PROSITE" id="PS51293">
    <property type="entry name" value="SANT"/>
    <property type="match status" value="2"/>
</dbReference>
<dbReference type="GO" id="GO:0003677">
    <property type="term" value="F:DNA binding"/>
    <property type="evidence" value="ECO:0007669"/>
    <property type="project" value="UniProtKB-KW"/>
</dbReference>
<dbReference type="FunFam" id="1.20.58.1880:FF:000002">
    <property type="entry name" value="nuclear receptor corepressor 2 isoform X1"/>
    <property type="match status" value="1"/>
</dbReference>
<evidence type="ECO:0000256" key="5">
    <source>
        <dbReference type="ARBA" id="ARBA00022553"/>
    </source>
</evidence>
<dbReference type="PROSITE" id="PS51294">
    <property type="entry name" value="HTH_MYB"/>
    <property type="match status" value="1"/>
</dbReference>
<dbReference type="InterPro" id="IPR051571">
    <property type="entry name" value="N-CoR_corepressor"/>
</dbReference>
<evidence type="ECO:0000256" key="16">
    <source>
        <dbReference type="ARBA" id="ARBA00077861"/>
    </source>
</evidence>
<feature type="compositionally biased region" description="Basic and acidic residues" evidence="18">
    <location>
        <begin position="1240"/>
        <end position="1258"/>
    </location>
</feature>
<dbReference type="Gene3D" id="1.20.5.430">
    <property type="match status" value="1"/>
</dbReference>
<feature type="compositionally biased region" description="Polar residues" evidence="18">
    <location>
        <begin position="556"/>
        <end position="566"/>
    </location>
</feature>
<evidence type="ECO:0000313" key="23">
    <source>
        <dbReference type="Proteomes" id="UP000694546"/>
    </source>
</evidence>
<feature type="compositionally biased region" description="Basic and acidic residues" evidence="18">
    <location>
        <begin position="618"/>
        <end position="630"/>
    </location>
</feature>
<feature type="region of interest" description="Disordered" evidence="18">
    <location>
        <begin position="1769"/>
        <end position="1812"/>
    </location>
</feature>
<feature type="compositionally biased region" description="Low complexity" evidence="18">
    <location>
        <begin position="1541"/>
        <end position="1555"/>
    </location>
</feature>
<dbReference type="CDD" id="cd00167">
    <property type="entry name" value="SANT"/>
    <property type="match status" value="1"/>
</dbReference>
<feature type="region of interest" description="Disordered" evidence="18">
    <location>
        <begin position="1067"/>
        <end position="1143"/>
    </location>
</feature>
<evidence type="ECO:0000256" key="6">
    <source>
        <dbReference type="ARBA" id="ARBA00022737"/>
    </source>
</evidence>
<feature type="compositionally biased region" description="Basic and acidic residues" evidence="18">
    <location>
        <begin position="725"/>
        <end position="753"/>
    </location>
</feature>
<feature type="region of interest" description="Disordered" evidence="18">
    <location>
        <begin position="1437"/>
        <end position="1658"/>
    </location>
</feature>
<feature type="compositionally biased region" description="Low complexity" evidence="18">
    <location>
        <begin position="1607"/>
        <end position="1627"/>
    </location>
</feature>
<feature type="compositionally biased region" description="Basic and acidic residues" evidence="18">
    <location>
        <begin position="1102"/>
        <end position="1120"/>
    </location>
</feature>
<feature type="compositionally biased region" description="Basic and acidic residues" evidence="18">
    <location>
        <begin position="1462"/>
        <end position="1472"/>
    </location>
</feature>
<dbReference type="GO" id="GO:0000122">
    <property type="term" value="P:negative regulation of transcription by RNA polymerase II"/>
    <property type="evidence" value="ECO:0007669"/>
    <property type="project" value="TreeGrafter"/>
</dbReference>
<feature type="region of interest" description="Disordered" evidence="18">
    <location>
        <begin position="618"/>
        <end position="847"/>
    </location>
</feature>
<keyword evidence="8" id="KW-0805">Transcription regulation</keyword>
<evidence type="ECO:0000256" key="12">
    <source>
        <dbReference type="ARBA" id="ARBA00023242"/>
    </source>
</evidence>
<feature type="compositionally biased region" description="Polar residues" evidence="18">
    <location>
        <begin position="1504"/>
        <end position="1522"/>
    </location>
</feature>
<evidence type="ECO:0000256" key="18">
    <source>
        <dbReference type="SAM" id="MobiDB-lite"/>
    </source>
</evidence>
<evidence type="ECO:0000256" key="3">
    <source>
        <dbReference type="ARBA" id="ARBA00022481"/>
    </source>
</evidence>
<gene>
    <name evidence="22" type="primary">NCOR2</name>
</gene>
<feature type="compositionally biased region" description="Polar residues" evidence="18">
    <location>
        <begin position="679"/>
        <end position="690"/>
    </location>
</feature>
<dbReference type="GO" id="GO:0003714">
    <property type="term" value="F:transcription corepressor activity"/>
    <property type="evidence" value="ECO:0007669"/>
    <property type="project" value="TreeGrafter"/>
</dbReference>
<proteinExistence type="inferred from homology"/>
<keyword evidence="4" id="KW-0678">Repressor</keyword>
<dbReference type="GO" id="GO:0016604">
    <property type="term" value="C:nuclear body"/>
    <property type="evidence" value="ECO:0007669"/>
    <property type="project" value="UniProtKB-ARBA"/>
</dbReference>
<name>A0A8C5B6B3_GADMO</name>
<feature type="region of interest" description="Disordered" evidence="18">
    <location>
        <begin position="1173"/>
        <end position="1274"/>
    </location>
</feature>
<feature type="compositionally biased region" description="Low complexity" evidence="18">
    <location>
        <begin position="755"/>
        <end position="767"/>
    </location>
</feature>
<feature type="region of interest" description="Disordered" evidence="18">
    <location>
        <begin position="465"/>
        <end position="573"/>
    </location>
</feature>
<evidence type="ECO:0000259" key="21">
    <source>
        <dbReference type="PROSITE" id="PS51294"/>
    </source>
</evidence>